<feature type="domain" description="Potassium channel tetramerisation-type BTB" evidence="2">
    <location>
        <begin position="64"/>
        <end position="152"/>
    </location>
</feature>
<evidence type="ECO:0000256" key="1">
    <source>
        <dbReference type="SAM" id="SignalP"/>
    </source>
</evidence>
<reference evidence="3 4" key="1">
    <citation type="submission" date="2014-09" db="EMBL/GenBank/DDBJ databases">
        <authorList>
            <person name="Ellenberger Sabrina"/>
        </authorList>
    </citation>
    <scope>NUCLEOTIDE SEQUENCE [LARGE SCALE GENOMIC DNA]</scope>
    <source>
        <strain evidence="3 4">CBS 412.66</strain>
    </source>
</reference>
<dbReference type="InterPro" id="IPR011333">
    <property type="entry name" value="SKP1/BTB/POZ_sf"/>
</dbReference>
<dbReference type="STRING" id="35722.A0A0B7NUZ7"/>
<accession>A0A0B7NUZ7</accession>
<dbReference type="OrthoDB" id="2414723at2759"/>
<dbReference type="PANTHER" id="PTHR14499">
    <property type="entry name" value="POTASSIUM CHANNEL TETRAMERIZATION DOMAIN-CONTAINING"/>
    <property type="match status" value="1"/>
</dbReference>
<keyword evidence="4" id="KW-1185">Reference proteome</keyword>
<dbReference type="AlphaFoldDB" id="A0A0B7NUZ7"/>
<dbReference type="EMBL" id="LN734002">
    <property type="protein sequence ID" value="CEP19093.1"/>
    <property type="molecule type" value="Genomic_DNA"/>
</dbReference>
<dbReference type="InterPro" id="IPR003131">
    <property type="entry name" value="T1-type_BTB"/>
</dbReference>
<dbReference type="SUPFAM" id="SSF54695">
    <property type="entry name" value="POZ domain"/>
    <property type="match status" value="1"/>
</dbReference>
<organism evidence="3 4">
    <name type="scientific">Parasitella parasitica</name>
    <dbReference type="NCBI Taxonomy" id="35722"/>
    <lineage>
        <taxon>Eukaryota</taxon>
        <taxon>Fungi</taxon>
        <taxon>Fungi incertae sedis</taxon>
        <taxon>Mucoromycota</taxon>
        <taxon>Mucoromycotina</taxon>
        <taxon>Mucoromycetes</taxon>
        <taxon>Mucorales</taxon>
        <taxon>Mucorineae</taxon>
        <taxon>Mucoraceae</taxon>
        <taxon>Parasitella</taxon>
    </lineage>
</organism>
<dbReference type="PANTHER" id="PTHR14499:SF136">
    <property type="entry name" value="GH08630P"/>
    <property type="match status" value="1"/>
</dbReference>
<evidence type="ECO:0000259" key="2">
    <source>
        <dbReference type="Pfam" id="PF02214"/>
    </source>
</evidence>
<evidence type="ECO:0000313" key="3">
    <source>
        <dbReference type="EMBL" id="CEP19093.1"/>
    </source>
</evidence>
<dbReference type="Gene3D" id="3.30.710.10">
    <property type="entry name" value="Potassium Channel Kv1.1, Chain A"/>
    <property type="match status" value="1"/>
</dbReference>
<dbReference type="GO" id="GO:0051260">
    <property type="term" value="P:protein homooligomerization"/>
    <property type="evidence" value="ECO:0007669"/>
    <property type="project" value="InterPro"/>
</dbReference>
<gene>
    <name evidence="3" type="primary">PARPA_13405.1 scaffold 46804</name>
</gene>
<name>A0A0B7NUZ7_9FUNG</name>
<dbReference type="Pfam" id="PF02214">
    <property type="entry name" value="BTB_2"/>
    <property type="match status" value="1"/>
</dbReference>
<dbReference type="Proteomes" id="UP000054107">
    <property type="component" value="Unassembled WGS sequence"/>
</dbReference>
<proteinExistence type="predicted"/>
<feature type="signal peptide" evidence="1">
    <location>
        <begin position="1"/>
        <end position="29"/>
    </location>
</feature>
<feature type="chain" id="PRO_5002120577" description="Potassium channel tetramerisation-type BTB domain-containing protein" evidence="1">
    <location>
        <begin position="30"/>
        <end position="224"/>
    </location>
</feature>
<protein>
    <recommendedName>
        <fullName evidence="2">Potassium channel tetramerisation-type BTB domain-containing protein</fullName>
    </recommendedName>
</protein>
<evidence type="ECO:0000313" key="4">
    <source>
        <dbReference type="Proteomes" id="UP000054107"/>
    </source>
</evidence>
<keyword evidence="1" id="KW-0732">Signal</keyword>
<sequence length="224" mass="25877">MQLSIQRKVNAIVMCILLYNACIINTTRATNNSQEGNPANKLIDNTKAFFFLTLDYFMDNFKLINLNVGGYVCTTYYDTLKRSIYFQNLVLQEKAESAFVNGNDDKEFFIDRDGDAFQDVMQYLRTYELPVKDIERLKILRSEATFYKFNDMVKKIDEAILFTKKNNICYSVKPIFMAFDTIKMNESGQLKPMKNNSIIVAAYQTVPTYGAQTNYKVIIKSCSN</sequence>